<comment type="pathway">
    <text evidence="2">Energy metabolism; oxidative phosphorylation.</text>
</comment>
<feature type="region of interest" description="Disordered" evidence="11">
    <location>
        <begin position="125"/>
        <end position="164"/>
    </location>
</feature>
<keyword evidence="4" id="KW-0812">Transmembrane</keyword>
<dbReference type="GO" id="GO:0016491">
    <property type="term" value="F:oxidoreductase activity"/>
    <property type="evidence" value="ECO:0007669"/>
    <property type="project" value="UniProtKB-KW"/>
</dbReference>
<evidence type="ECO:0000256" key="11">
    <source>
        <dbReference type="SAM" id="MobiDB-lite"/>
    </source>
</evidence>
<dbReference type="GO" id="GO:0005743">
    <property type="term" value="C:mitochondrial inner membrane"/>
    <property type="evidence" value="ECO:0007669"/>
    <property type="project" value="UniProtKB-SubCell"/>
</dbReference>
<evidence type="ECO:0000256" key="7">
    <source>
        <dbReference type="ARBA" id="ARBA00022989"/>
    </source>
</evidence>
<keyword evidence="5" id="KW-0999">Mitochondrion inner membrane</keyword>
<evidence type="ECO:0000256" key="3">
    <source>
        <dbReference type="ARBA" id="ARBA00008135"/>
    </source>
</evidence>
<evidence type="ECO:0000313" key="12">
    <source>
        <dbReference type="EMBL" id="ORY78638.1"/>
    </source>
</evidence>
<evidence type="ECO:0000256" key="9">
    <source>
        <dbReference type="ARBA" id="ARBA00023128"/>
    </source>
</evidence>
<keyword evidence="7" id="KW-1133">Transmembrane helix</keyword>
<dbReference type="OMA" id="YVIHLFA"/>
<comment type="caution">
    <text evidence="12">The sequence shown here is derived from an EMBL/GenBank/DDBJ whole genome shotgun (WGS) entry which is preliminary data.</text>
</comment>
<dbReference type="SUPFAM" id="SSF81406">
    <property type="entry name" value="Mitochondrial cytochrome c oxidase subunit IV"/>
    <property type="match status" value="1"/>
</dbReference>
<dbReference type="GeneID" id="63786445"/>
<dbReference type="OrthoDB" id="186013at2759"/>
<dbReference type="InterPro" id="IPR004203">
    <property type="entry name" value="Cyt_c_oxidase_su4_fam"/>
</dbReference>
<evidence type="ECO:0000256" key="4">
    <source>
        <dbReference type="ARBA" id="ARBA00022692"/>
    </source>
</evidence>
<dbReference type="Pfam" id="PF02936">
    <property type="entry name" value="COX4"/>
    <property type="match status" value="1"/>
</dbReference>
<comment type="subcellular location">
    <subcellularLocation>
        <location evidence="1">Mitochondrion inner membrane</location>
        <topology evidence="1">Single-pass membrane protein</topology>
    </subcellularLocation>
</comment>
<keyword evidence="10" id="KW-0472">Membrane</keyword>
<evidence type="ECO:0000313" key="13">
    <source>
        <dbReference type="Proteomes" id="UP000193685"/>
    </source>
</evidence>
<sequence>MLRNALRTTSTTASLRAAGLSSIRQAHTISTPTLIHLEKRWDTLSPQEQADLQSQLAKRQEGPWTELTPEEKRAAYFIAFGAHGPRAETHPPGFQIKVLTGTLIGLGMSAVLFYGIRTTAQPAPKTMSREYQEAMNERLREQNAEPISGVSSEGYKGKGMVQSD</sequence>
<dbReference type="InterPro" id="IPR036639">
    <property type="entry name" value="Cyt_c_oxidase_su4_sf"/>
</dbReference>
<protein>
    <submittedName>
        <fullName evidence="12">Putative cytochrome c oxidase polypeptide 5, mitochondrial</fullName>
    </submittedName>
</protein>
<dbReference type="EMBL" id="MCFI01000017">
    <property type="protein sequence ID" value="ORY78638.1"/>
    <property type="molecule type" value="Genomic_DNA"/>
</dbReference>
<dbReference type="AlphaFoldDB" id="A0A1Y2F3Z6"/>
<dbReference type="PANTHER" id="PTHR10707">
    <property type="entry name" value="CYTOCHROME C OXIDASE SUBUNIT IV"/>
    <property type="match status" value="1"/>
</dbReference>
<dbReference type="FunFam" id="1.10.442.10:FF:000002">
    <property type="entry name" value="Cytochrome c oxidase subunit V"/>
    <property type="match status" value="1"/>
</dbReference>
<keyword evidence="8" id="KW-0560">Oxidoreductase</keyword>
<comment type="similarity">
    <text evidence="3">Belongs to the cytochrome c oxidase IV family.</text>
</comment>
<dbReference type="PANTHER" id="PTHR10707:SF10">
    <property type="entry name" value="CYTOCHROME C OXIDASE SUBUNIT 4"/>
    <property type="match status" value="1"/>
</dbReference>
<dbReference type="RefSeq" id="XP_040723519.1">
    <property type="nucleotide sequence ID" value="XM_040869846.1"/>
</dbReference>
<evidence type="ECO:0000256" key="5">
    <source>
        <dbReference type="ARBA" id="ARBA00022792"/>
    </source>
</evidence>
<keyword evidence="6" id="KW-0809">Transit peptide</keyword>
<dbReference type="STRING" id="56484.A0A1Y2F3Z6"/>
<gene>
    <name evidence="12" type="ORF">BCR37DRAFT_382290</name>
</gene>
<dbReference type="Gene3D" id="1.10.442.10">
    <property type="entry name" value="Cytochrome c oxidase subunit IV"/>
    <property type="match status" value="1"/>
</dbReference>
<reference evidence="12 13" key="1">
    <citation type="submission" date="2016-07" db="EMBL/GenBank/DDBJ databases">
        <title>Pervasive Adenine N6-methylation of Active Genes in Fungi.</title>
        <authorList>
            <consortium name="DOE Joint Genome Institute"/>
            <person name="Mondo S.J."/>
            <person name="Dannebaum R.O."/>
            <person name="Kuo R.C."/>
            <person name="Labutti K."/>
            <person name="Haridas S."/>
            <person name="Kuo A."/>
            <person name="Salamov A."/>
            <person name="Ahrendt S.R."/>
            <person name="Lipzen A."/>
            <person name="Sullivan W."/>
            <person name="Andreopoulos W.B."/>
            <person name="Clum A."/>
            <person name="Lindquist E."/>
            <person name="Daum C."/>
            <person name="Ramamoorthy G.K."/>
            <person name="Gryganskyi A."/>
            <person name="Culley D."/>
            <person name="Magnuson J.K."/>
            <person name="James T.Y."/>
            <person name="O'Malley M.A."/>
            <person name="Stajich J.E."/>
            <person name="Spatafora J.W."/>
            <person name="Visel A."/>
            <person name="Grigoriev I.V."/>
        </authorList>
    </citation>
    <scope>NUCLEOTIDE SEQUENCE [LARGE SCALE GENOMIC DNA]</scope>
    <source>
        <strain evidence="12 13">12-1054</strain>
    </source>
</reference>
<evidence type="ECO:0000256" key="8">
    <source>
        <dbReference type="ARBA" id="ARBA00023002"/>
    </source>
</evidence>
<name>A0A1Y2F3Z6_PROLT</name>
<evidence type="ECO:0000256" key="6">
    <source>
        <dbReference type="ARBA" id="ARBA00022946"/>
    </source>
</evidence>
<evidence type="ECO:0000256" key="2">
    <source>
        <dbReference type="ARBA" id="ARBA00004673"/>
    </source>
</evidence>
<keyword evidence="9" id="KW-0496">Mitochondrion</keyword>
<evidence type="ECO:0000256" key="10">
    <source>
        <dbReference type="ARBA" id="ARBA00023136"/>
    </source>
</evidence>
<feature type="compositionally biased region" description="Basic and acidic residues" evidence="11">
    <location>
        <begin position="127"/>
        <end position="143"/>
    </location>
</feature>
<proteinExistence type="inferred from homology"/>
<dbReference type="Proteomes" id="UP000193685">
    <property type="component" value="Unassembled WGS sequence"/>
</dbReference>
<dbReference type="GO" id="GO:0045277">
    <property type="term" value="C:respiratory chain complex IV"/>
    <property type="evidence" value="ECO:0007669"/>
    <property type="project" value="InterPro"/>
</dbReference>
<keyword evidence="13" id="KW-1185">Reference proteome</keyword>
<organism evidence="12 13">
    <name type="scientific">Protomyces lactucae-debilis</name>
    <dbReference type="NCBI Taxonomy" id="2754530"/>
    <lineage>
        <taxon>Eukaryota</taxon>
        <taxon>Fungi</taxon>
        <taxon>Dikarya</taxon>
        <taxon>Ascomycota</taxon>
        <taxon>Taphrinomycotina</taxon>
        <taxon>Taphrinomycetes</taxon>
        <taxon>Taphrinales</taxon>
        <taxon>Protomycetaceae</taxon>
        <taxon>Protomyces</taxon>
    </lineage>
</organism>
<accession>A0A1Y2F3Z6</accession>
<dbReference type="CDD" id="cd00922">
    <property type="entry name" value="Cyt_c_Oxidase_IV"/>
    <property type="match status" value="1"/>
</dbReference>
<evidence type="ECO:0000256" key="1">
    <source>
        <dbReference type="ARBA" id="ARBA00004434"/>
    </source>
</evidence>
<dbReference type="GO" id="GO:0006123">
    <property type="term" value="P:mitochondrial electron transport, cytochrome c to oxygen"/>
    <property type="evidence" value="ECO:0007669"/>
    <property type="project" value="InterPro"/>
</dbReference>